<evidence type="ECO:0000256" key="4">
    <source>
        <dbReference type="PIRSR" id="PIRSR005211-1"/>
    </source>
</evidence>
<feature type="domain" description="AB hydrolase-1" evidence="5">
    <location>
        <begin position="55"/>
        <end position="303"/>
    </location>
</feature>
<dbReference type="AlphaFoldDB" id="A0A4P9UKT6"/>
<evidence type="ECO:0000313" key="6">
    <source>
        <dbReference type="EMBL" id="QCW81859.1"/>
    </source>
</evidence>
<evidence type="ECO:0000259" key="5">
    <source>
        <dbReference type="Pfam" id="PF00561"/>
    </source>
</evidence>
<dbReference type="SUPFAM" id="SSF53474">
    <property type="entry name" value="alpha/beta-Hydrolases"/>
    <property type="match status" value="1"/>
</dbReference>
<dbReference type="RefSeq" id="WP_017840350.1">
    <property type="nucleotide sequence ID" value="NZ_CP035467.1"/>
</dbReference>
<evidence type="ECO:0000256" key="2">
    <source>
        <dbReference type="ARBA" id="ARBA00022487"/>
    </source>
</evidence>
<reference evidence="7" key="1">
    <citation type="journal article" date="2019" name="J. Bacteriol.">
        <title>A Mutagenic Screen Identifies a TonB-Dependent Receptor Required for the Lanthanide Metal Switch in the Type I Methanotroph 'Methylotuvimicrobium buryatense' 5GB1C.</title>
        <authorList>
            <person name="Groom J.D."/>
            <person name="Ford S.M."/>
            <person name="Pesesky M.W."/>
            <person name="Lidstrom M.E."/>
        </authorList>
    </citation>
    <scope>NUCLEOTIDE SEQUENCE [LARGE SCALE GENOMIC DNA]</scope>
    <source>
        <strain evidence="7">5GB1C</strain>
    </source>
</reference>
<keyword evidence="3 6" id="KW-0378">Hydrolase</keyword>
<dbReference type="STRING" id="675511.GCA_000341735_01805"/>
<sequence length="327" mass="37001">MTYQPPWWLKTAHLQTVYPALLRKPAITLNIRRERLATPDNDFIDIDFCGEGRSPLIILLHGLTGSSQSGYIKGLQSVFWQQGWRSAALNFRGCSGEPNQLARCYHSGDTEDIDFLYRILRQREPETPLAAVGFSLGGNVLLKWLGEQGSNVTLSAAVAVSVPLVLNICATKLDSGFSKIYRDRLLLELKEYLDTKLNYLIGIGHHEEADKIQRLGDLSSVKSFWQYDDRVVARLHGFEDVHDYYRRSSSRQYLKAIRVPTLLIQAFDDPFMTPAVLPTPDELSPNVILEVTPGGGHVGFVEGRNPLKPKYWLERRIPRFIAEQGFS</sequence>
<evidence type="ECO:0000256" key="1">
    <source>
        <dbReference type="ARBA" id="ARBA00010884"/>
    </source>
</evidence>
<organism evidence="6 7">
    <name type="scientific">Methylotuvimicrobium buryatense</name>
    <name type="common">Methylomicrobium buryatense</name>
    <dbReference type="NCBI Taxonomy" id="95641"/>
    <lineage>
        <taxon>Bacteria</taxon>
        <taxon>Pseudomonadati</taxon>
        <taxon>Pseudomonadota</taxon>
        <taxon>Gammaproteobacteria</taxon>
        <taxon>Methylococcales</taxon>
        <taxon>Methylococcaceae</taxon>
        <taxon>Methylotuvimicrobium</taxon>
    </lineage>
</organism>
<evidence type="ECO:0000313" key="7">
    <source>
        <dbReference type="Proteomes" id="UP000305881"/>
    </source>
</evidence>
<dbReference type="PROSITE" id="PS01133">
    <property type="entry name" value="UPF0017"/>
    <property type="match status" value="1"/>
</dbReference>
<proteinExistence type="inferred from homology"/>
<evidence type="ECO:0000256" key="3">
    <source>
        <dbReference type="ARBA" id="ARBA00022801"/>
    </source>
</evidence>
<dbReference type="InterPro" id="IPR000073">
    <property type="entry name" value="AB_hydrolase_1"/>
</dbReference>
<feature type="active site" description="Charge relay system" evidence="4">
    <location>
        <position position="135"/>
    </location>
</feature>
<dbReference type="InterPro" id="IPR029058">
    <property type="entry name" value="AB_hydrolase_fold"/>
</dbReference>
<dbReference type="GO" id="GO:0034338">
    <property type="term" value="F:short-chain carboxylesterase activity"/>
    <property type="evidence" value="ECO:0007669"/>
    <property type="project" value="TreeGrafter"/>
</dbReference>
<name>A0A4P9UKT6_METBY</name>
<keyword evidence="7" id="KW-1185">Reference proteome</keyword>
<feature type="active site" description="Charge relay system" evidence="4">
    <location>
        <position position="297"/>
    </location>
</feature>
<keyword evidence="2" id="KW-0719">Serine esterase</keyword>
<feature type="active site" description="Charge relay system" evidence="4">
    <location>
        <position position="269"/>
    </location>
</feature>
<dbReference type="PIRSF" id="PIRSF005211">
    <property type="entry name" value="Ab_hydro_YheT"/>
    <property type="match status" value="1"/>
</dbReference>
<dbReference type="KEGG" id="mbur:EQU24_06040"/>
<dbReference type="InterPro" id="IPR050960">
    <property type="entry name" value="AB_hydrolase_4_sf"/>
</dbReference>
<dbReference type="EMBL" id="CP035467">
    <property type="protein sequence ID" value="QCW81859.1"/>
    <property type="molecule type" value="Genomic_DNA"/>
</dbReference>
<dbReference type="Proteomes" id="UP000305881">
    <property type="component" value="Chromosome"/>
</dbReference>
<comment type="similarity">
    <text evidence="1">Belongs to the AB hydrolase superfamily. AB hydrolase 4 family.</text>
</comment>
<gene>
    <name evidence="6" type="ORF">EQU24_06040</name>
</gene>
<dbReference type="PANTHER" id="PTHR10794">
    <property type="entry name" value="ABHYDROLASE DOMAIN-CONTAINING PROTEIN"/>
    <property type="match status" value="1"/>
</dbReference>
<dbReference type="NCBIfam" id="NF008218">
    <property type="entry name" value="PRK10985.1"/>
    <property type="match status" value="1"/>
</dbReference>
<dbReference type="PANTHER" id="PTHR10794:SF94">
    <property type="entry name" value="ESTERASE YHET-RELATED"/>
    <property type="match status" value="1"/>
</dbReference>
<dbReference type="InterPro" id="IPR012020">
    <property type="entry name" value="ABHD4"/>
</dbReference>
<accession>A0A4P9UKT6</accession>
<protein>
    <submittedName>
        <fullName evidence="6">Hydrolase</fullName>
    </submittedName>
</protein>
<dbReference type="GO" id="GO:0047372">
    <property type="term" value="F:monoacylglycerol lipase activity"/>
    <property type="evidence" value="ECO:0007669"/>
    <property type="project" value="TreeGrafter"/>
</dbReference>
<dbReference type="OrthoDB" id="332676at2"/>
<dbReference type="Gene3D" id="3.40.50.1820">
    <property type="entry name" value="alpha/beta hydrolase"/>
    <property type="match status" value="1"/>
</dbReference>
<dbReference type="Pfam" id="PF00561">
    <property type="entry name" value="Abhydrolase_1"/>
    <property type="match status" value="1"/>
</dbReference>
<dbReference type="InterPro" id="IPR000952">
    <property type="entry name" value="AB_hydrolase_4_CS"/>
</dbReference>